<name>A0A1F5NVP4_9BACT</name>
<proteinExistence type="predicted"/>
<organism evidence="1 2">
    <name type="scientific">Candidatus Doudnabacteria bacterium RIFCSPHIGHO2_01_FULL_43_23</name>
    <dbReference type="NCBI Taxonomy" id="1817822"/>
    <lineage>
        <taxon>Bacteria</taxon>
        <taxon>Candidatus Doudnaibacteriota</taxon>
    </lineage>
</organism>
<dbReference type="EMBL" id="MFEI01000004">
    <property type="protein sequence ID" value="OGE81728.1"/>
    <property type="molecule type" value="Genomic_DNA"/>
</dbReference>
<protein>
    <submittedName>
        <fullName evidence="1">Uncharacterized protein</fullName>
    </submittedName>
</protein>
<dbReference type="AlphaFoldDB" id="A0A1F5NVP4"/>
<reference evidence="1 2" key="1">
    <citation type="journal article" date="2016" name="Nat. Commun.">
        <title>Thousands of microbial genomes shed light on interconnected biogeochemical processes in an aquifer system.</title>
        <authorList>
            <person name="Anantharaman K."/>
            <person name="Brown C.T."/>
            <person name="Hug L.A."/>
            <person name="Sharon I."/>
            <person name="Castelle C.J."/>
            <person name="Probst A.J."/>
            <person name="Thomas B.C."/>
            <person name="Singh A."/>
            <person name="Wilkins M.J."/>
            <person name="Karaoz U."/>
            <person name="Brodie E.L."/>
            <person name="Williams K.H."/>
            <person name="Hubbard S.S."/>
            <person name="Banfield J.F."/>
        </authorList>
    </citation>
    <scope>NUCLEOTIDE SEQUENCE [LARGE SCALE GENOMIC DNA]</scope>
</reference>
<gene>
    <name evidence="1" type="ORF">A2826_00605</name>
</gene>
<sequence length="488" mass="56720">MPEKPSPKEIIKESRFIKELADEEDVSISGTHNAQELEIYNHVDDLLDQLKSEHKDWIQQKKDRFGSYLDNIPDEKLEKQYLTGLRRFIKVQNRLFKKVSPEETSKLSDSDYLKRLIESYTYDFILSLRNSQRNEVFPNTALEIAQKSYRLNPDAINKMKAQFPEFEDWIIEYALTGHYNNYQEYLQGISETLPKLKEKYPEMEDWVIETAAIRKHADPGGFLDGVNKDSKTYKEKYPLLENWIIMRAVIGNSGNPDAFLGKVVKSVESLEIKFPELSESIIIEAAVNHFNKAEDYLNKYQNDVVKLKQQFPGFGDGAIHKAARNNPSDPVGFLTNLIPVITDLQTKFPAFSKANIEHVAISNTVNPEGVLKNAVKLIEELKTEFLDFTDKEIEYAVIDVEKKARTKLQEVVDKFPLMAEKYPMFEAWVVRSLLIDRPSTYPFYLENLKIQSDNLHTQYPSMDYKNIVNICFFNKQKAEQILKERFKI</sequence>
<comment type="caution">
    <text evidence="1">The sequence shown here is derived from an EMBL/GenBank/DDBJ whole genome shotgun (WGS) entry which is preliminary data.</text>
</comment>
<accession>A0A1F5NVP4</accession>
<evidence type="ECO:0000313" key="1">
    <source>
        <dbReference type="EMBL" id="OGE81728.1"/>
    </source>
</evidence>
<dbReference type="Proteomes" id="UP000177912">
    <property type="component" value="Unassembled WGS sequence"/>
</dbReference>
<evidence type="ECO:0000313" key="2">
    <source>
        <dbReference type="Proteomes" id="UP000177912"/>
    </source>
</evidence>